<dbReference type="CDD" id="cd00087">
    <property type="entry name" value="FReD"/>
    <property type="match status" value="1"/>
</dbReference>
<evidence type="ECO:0000313" key="3">
    <source>
        <dbReference type="EMBL" id="JAC09943.1"/>
    </source>
</evidence>
<sequence length="249" mass="28707">MGNYFITPYLLALLVSVSIANASRIFRSCNDTPSSVSGVYDIRPINATQSFEVYCEQGFGGRWLVVQNRSDGQENFNRSWVDYKSGFGVIGNEFWLGLDKLHQITTADEYELQVWMGDFKDFEAYQKYKLFAVANEADNYRLELDGWRDGTAGESHYVYRDQQFSTFDRDNDKSMMNCAVEMGSGYWHFDCGTGINRHNLNGIYSDEVLRCGSGFWWGGFGAEANPLKWSKMMIRDTRRVLMRKNSKRD</sequence>
<dbReference type="VEuPathDB" id="VectorBase:AALF004318"/>
<proteinExistence type="evidence at transcript level"/>
<dbReference type="Pfam" id="PF00147">
    <property type="entry name" value="Fibrinogen_C"/>
    <property type="match status" value="1"/>
</dbReference>
<dbReference type="InterPro" id="IPR050373">
    <property type="entry name" value="Fibrinogen_C-term_domain"/>
</dbReference>
<dbReference type="InterPro" id="IPR014716">
    <property type="entry name" value="Fibrinogen_a/b/g_C_1"/>
</dbReference>
<keyword evidence="1" id="KW-0732">Signal</keyword>
<dbReference type="VEuPathDB" id="VectorBase:AALFPA_068647"/>
<dbReference type="AlphaFoldDB" id="A0A023EL56"/>
<dbReference type="PANTHER" id="PTHR19143:SF327">
    <property type="entry name" value="FI21813P1-RELATED"/>
    <property type="match status" value="1"/>
</dbReference>
<dbReference type="SMART" id="SM00186">
    <property type="entry name" value="FBG"/>
    <property type="match status" value="1"/>
</dbReference>
<name>A0A023EL56_AEDAL</name>
<dbReference type="SUPFAM" id="SSF56496">
    <property type="entry name" value="Fibrinogen C-terminal domain-like"/>
    <property type="match status" value="1"/>
</dbReference>
<dbReference type="PANTHER" id="PTHR19143">
    <property type="entry name" value="FIBRINOGEN/TENASCIN/ANGIOPOEITIN"/>
    <property type="match status" value="1"/>
</dbReference>
<dbReference type="PROSITE" id="PS51406">
    <property type="entry name" value="FIBRINOGEN_C_2"/>
    <property type="match status" value="1"/>
</dbReference>
<dbReference type="InterPro" id="IPR036056">
    <property type="entry name" value="Fibrinogen-like_C"/>
</dbReference>
<reference evidence="3" key="1">
    <citation type="journal article" date="2014" name="PLoS Negl. Trop. Dis.">
        <title>Identification and characterization of seminal fluid proteins in the Asian tiger mosquito, Aedes albopictus.</title>
        <authorList>
            <person name="Boes K.E."/>
            <person name="Ribeiro J.M."/>
            <person name="Wong A."/>
            <person name="Harrington L.C."/>
            <person name="Wolfner M.F."/>
            <person name="Sirot L.K."/>
        </authorList>
    </citation>
    <scope>NUCLEOTIDE SEQUENCE</scope>
    <source>
        <tissue evidence="3">Reproductive organs</tissue>
    </source>
</reference>
<dbReference type="GO" id="GO:0005615">
    <property type="term" value="C:extracellular space"/>
    <property type="evidence" value="ECO:0007669"/>
    <property type="project" value="TreeGrafter"/>
</dbReference>
<feature type="signal peptide" evidence="1">
    <location>
        <begin position="1"/>
        <end position="22"/>
    </location>
</feature>
<dbReference type="Gene3D" id="3.90.215.10">
    <property type="entry name" value="Gamma Fibrinogen, chain A, domain 1"/>
    <property type="match status" value="1"/>
</dbReference>
<organism evidence="3">
    <name type="scientific">Aedes albopictus</name>
    <name type="common">Asian tiger mosquito</name>
    <name type="synonym">Stegomyia albopicta</name>
    <dbReference type="NCBI Taxonomy" id="7160"/>
    <lineage>
        <taxon>Eukaryota</taxon>
        <taxon>Metazoa</taxon>
        <taxon>Ecdysozoa</taxon>
        <taxon>Arthropoda</taxon>
        <taxon>Hexapoda</taxon>
        <taxon>Insecta</taxon>
        <taxon>Pterygota</taxon>
        <taxon>Neoptera</taxon>
        <taxon>Endopterygota</taxon>
        <taxon>Diptera</taxon>
        <taxon>Nematocera</taxon>
        <taxon>Culicoidea</taxon>
        <taxon>Culicidae</taxon>
        <taxon>Culicinae</taxon>
        <taxon>Aedini</taxon>
        <taxon>Aedes</taxon>
        <taxon>Stegomyia</taxon>
    </lineage>
</organism>
<feature type="chain" id="PRO_5001514048" evidence="1">
    <location>
        <begin position="23"/>
        <end position="249"/>
    </location>
</feature>
<protein>
    <submittedName>
        <fullName evidence="3">Putative ficolin</fullName>
    </submittedName>
</protein>
<evidence type="ECO:0000259" key="2">
    <source>
        <dbReference type="PROSITE" id="PS51406"/>
    </source>
</evidence>
<accession>A0A023EL56</accession>
<dbReference type="InterPro" id="IPR002181">
    <property type="entry name" value="Fibrinogen_a/b/g_C_dom"/>
</dbReference>
<evidence type="ECO:0000256" key="1">
    <source>
        <dbReference type="SAM" id="SignalP"/>
    </source>
</evidence>
<feature type="domain" description="Fibrinogen C-terminal" evidence="2">
    <location>
        <begin position="20"/>
        <end position="238"/>
    </location>
</feature>
<dbReference type="EMBL" id="GAPW01003655">
    <property type="protein sequence ID" value="JAC09943.1"/>
    <property type="molecule type" value="mRNA"/>
</dbReference>
<dbReference type="VEuPathDB" id="VectorBase:AALC636_030383"/>